<reference evidence="6" key="1">
    <citation type="submission" date="2022-09" db="EMBL/GenBank/DDBJ databases">
        <title>Fusarium specimens isolated from Avocado Roots.</title>
        <authorList>
            <person name="Stajich J."/>
            <person name="Roper C."/>
            <person name="Heimlech-Rivalta G."/>
        </authorList>
    </citation>
    <scope>NUCLEOTIDE SEQUENCE</scope>
    <source>
        <strain evidence="6">A02</strain>
    </source>
</reference>
<feature type="short sequence motif" description="DGA/G" evidence="4">
    <location>
        <begin position="140"/>
        <end position="142"/>
    </location>
</feature>
<dbReference type="Pfam" id="PF01734">
    <property type="entry name" value="Patatin"/>
    <property type="match status" value="1"/>
</dbReference>
<evidence type="ECO:0000259" key="5">
    <source>
        <dbReference type="PROSITE" id="PS51635"/>
    </source>
</evidence>
<evidence type="ECO:0000256" key="1">
    <source>
        <dbReference type="ARBA" id="ARBA00022801"/>
    </source>
</evidence>
<keyword evidence="2" id="KW-0442">Lipid degradation</keyword>
<comment type="caution">
    <text evidence="4">Lacks conserved residue(s) required for the propagation of feature annotation.</text>
</comment>
<dbReference type="PANTHER" id="PTHR24185">
    <property type="entry name" value="CALCIUM-INDEPENDENT PHOSPHOLIPASE A2-GAMMA"/>
    <property type="match status" value="1"/>
</dbReference>
<dbReference type="GO" id="GO:0046486">
    <property type="term" value="P:glycerolipid metabolic process"/>
    <property type="evidence" value="ECO:0007669"/>
    <property type="project" value="UniProtKB-ARBA"/>
</dbReference>
<evidence type="ECO:0000256" key="4">
    <source>
        <dbReference type="PROSITE-ProRule" id="PRU01161"/>
    </source>
</evidence>
<dbReference type="CDD" id="cd07199">
    <property type="entry name" value="Pat17_PNPLA8_PNPLA9_like"/>
    <property type="match status" value="1"/>
</dbReference>
<dbReference type="EMBL" id="JAOQAV010000030">
    <property type="protein sequence ID" value="KAJ4183356.1"/>
    <property type="molecule type" value="Genomic_DNA"/>
</dbReference>
<dbReference type="Proteomes" id="UP001152087">
    <property type="component" value="Unassembled WGS sequence"/>
</dbReference>
<dbReference type="PANTHER" id="PTHR24185:SF1">
    <property type="entry name" value="CALCIUM-INDEPENDENT PHOSPHOLIPASE A2-GAMMA"/>
    <property type="match status" value="1"/>
</dbReference>
<dbReference type="Gene3D" id="3.40.1090.10">
    <property type="entry name" value="Cytosolic phospholipase A2 catalytic domain"/>
    <property type="match status" value="1"/>
</dbReference>
<keyword evidence="7" id="KW-1185">Reference proteome</keyword>
<dbReference type="PROSITE" id="PS51635">
    <property type="entry name" value="PNPLA"/>
    <property type="match status" value="1"/>
</dbReference>
<evidence type="ECO:0000313" key="7">
    <source>
        <dbReference type="Proteomes" id="UP001152087"/>
    </source>
</evidence>
<dbReference type="InterPro" id="IPR016035">
    <property type="entry name" value="Acyl_Trfase/lysoPLipase"/>
</dbReference>
<name>A0A9W8QZJ7_9HYPO</name>
<dbReference type="GO" id="GO:0047499">
    <property type="term" value="F:calcium-independent phospholipase A2 activity"/>
    <property type="evidence" value="ECO:0007669"/>
    <property type="project" value="TreeGrafter"/>
</dbReference>
<protein>
    <recommendedName>
        <fullName evidence="5">PNPLA domain-containing protein</fullName>
    </recommendedName>
</protein>
<evidence type="ECO:0000313" key="6">
    <source>
        <dbReference type="EMBL" id="KAJ4183356.1"/>
    </source>
</evidence>
<comment type="caution">
    <text evidence="6">The sequence shown here is derived from an EMBL/GenBank/DDBJ whole genome shotgun (WGS) entry which is preliminary data.</text>
</comment>
<accession>A0A9W8QZJ7</accession>
<dbReference type="GO" id="GO:0016042">
    <property type="term" value="P:lipid catabolic process"/>
    <property type="evidence" value="ECO:0007669"/>
    <property type="project" value="UniProtKB-KW"/>
</dbReference>
<dbReference type="GO" id="GO:0016020">
    <property type="term" value="C:membrane"/>
    <property type="evidence" value="ECO:0007669"/>
    <property type="project" value="TreeGrafter"/>
</dbReference>
<organism evidence="6 7">
    <name type="scientific">Fusarium falciforme</name>
    <dbReference type="NCBI Taxonomy" id="195108"/>
    <lineage>
        <taxon>Eukaryota</taxon>
        <taxon>Fungi</taxon>
        <taxon>Dikarya</taxon>
        <taxon>Ascomycota</taxon>
        <taxon>Pezizomycotina</taxon>
        <taxon>Sordariomycetes</taxon>
        <taxon>Hypocreomycetidae</taxon>
        <taxon>Hypocreales</taxon>
        <taxon>Nectriaceae</taxon>
        <taxon>Fusarium</taxon>
        <taxon>Fusarium solani species complex</taxon>
    </lineage>
</organism>
<gene>
    <name evidence="6" type="ORF">NW755_009847</name>
</gene>
<keyword evidence="3" id="KW-0443">Lipid metabolism</keyword>
<evidence type="ECO:0000256" key="2">
    <source>
        <dbReference type="ARBA" id="ARBA00022963"/>
    </source>
</evidence>
<feature type="domain" description="PNPLA" evidence="5">
    <location>
        <begin position="1"/>
        <end position="153"/>
    </location>
</feature>
<evidence type="ECO:0000256" key="3">
    <source>
        <dbReference type="ARBA" id="ARBA00023098"/>
    </source>
</evidence>
<dbReference type="InterPro" id="IPR002641">
    <property type="entry name" value="PNPLA_dom"/>
</dbReference>
<sequence length="365" mass="40801">MPGLLGTLVEGISAFLNQGLYKSSSLEEALREAFPPQPLFGGISKFNSPSVKTAVTTSTRRGQVIVLANYNRSPPERGKTGYEALVLGTFYELQISGSGREMQLWEAARATSAAPLYFPPFSREGNHDATRDGTKQVYLDGGLWHNNPIRIADSEARAIWPNDKHAHPDMILSIGTGYHKSELNASNGTQVFLDQVINESVPEATGSPKSRSFIYNIAETGVSQFMRSLNSERIWHEWLQTRAPGDGFESRYRRLNVEFDQIISMDDASDKAIKACRDSVNGIPESTFESVADQLIASCFFFRADKGSIHGDPKWSYECSEIFLKMRDTQKAGFHISGFPRRIKDDEDDGKSPFVDQLWLEWLLT</sequence>
<dbReference type="AlphaFoldDB" id="A0A9W8QZJ7"/>
<proteinExistence type="predicted"/>
<keyword evidence="1" id="KW-0378">Hydrolase</keyword>
<dbReference type="GO" id="GO:0019369">
    <property type="term" value="P:arachidonate metabolic process"/>
    <property type="evidence" value="ECO:0007669"/>
    <property type="project" value="TreeGrafter"/>
</dbReference>
<dbReference type="SUPFAM" id="SSF52151">
    <property type="entry name" value="FabD/lysophospholipase-like"/>
    <property type="match status" value="1"/>
</dbReference>